<dbReference type="PROSITE" id="PS51029">
    <property type="entry name" value="MADF"/>
    <property type="match status" value="1"/>
</dbReference>
<evidence type="ECO:0000313" key="3">
    <source>
        <dbReference type="EMBL" id="KAG7168595.1"/>
    </source>
</evidence>
<dbReference type="Proteomes" id="UP000747542">
    <property type="component" value="Unassembled WGS sequence"/>
</dbReference>
<organism evidence="3 4">
    <name type="scientific">Homarus americanus</name>
    <name type="common">American lobster</name>
    <dbReference type="NCBI Taxonomy" id="6706"/>
    <lineage>
        <taxon>Eukaryota</taxon>
        <taxon>Metazoa</taxon>
        <taxon>Ecdysozoa</taxon>
        <taxon>Arthropoda</taxon>
        <taxon>Crustacea</taxon>
        <taxon>Multicrustacea</taxon>
        <taxon>Malacostraca</taxon>
        <taxon>Eumalacostraca</taxon>
        <taxon>Eucarida</taxon>
        <taxon>Decapoda</taxon>
        <taxon>Pleocyemata</taxon>
        <taxon>Astacidea</taxon>
        <taxon>Nephropoidea</taxon>
        <taxon>Nephropidae</taxon>
        <taxon>Homarus</taxon>
    </lineage>
</organism>
<dbReference type="PANTHER" id="PTHR21505">
    <property type="entry name" value="MADF DOMAIN-CONTAINING PROTEIN-RELATED"/>
    <property type="match status" value="1"/>
</dbReference>
<evidence type="ECO:0000259" key="2">
    <source>
        <dbReference type="PROSITE" id="PS51029"/>
    </source>
</evidence>
<keyword evidence="1" id="KW-0175">Coiled coil</keyword>
<comment type="caution">
    <text evidence="3">The sequence shown here is derived from an EMBL/GenBank/DDBJ whole genome shotgun (WGS) entry which is preliminary data.</text>
</comment>
<sequence>MEWTREQTILLIELYHSHRVLWDPTYVNYKNKIKRADAWRNIADALHLEKGEVEKMKNLIAQFRREMKKTKEQKSGDGAQDA</sequence>
<protein>
    <submittedName>
        <fullName evidence="3">Putative Alcohol dehydrogenase transcription factor Myb/SANT-like-containing protein 14</fullName>
    </submittedName>
</protein>
<evidence type="ECO:0000313" key="4">
    <source>
        <dbReference type="Proteomes" id="UP000747542"/>
    </source>
</evidence>
<accession>A0A8J5K8C5</accession>
<reference evidence="3" key="1">
    <citation type="journal article" date="2021" name="Sci. Adv.">
        <title>The American lobster genome reveals insights on longevity, neural, and immune adaptations.</title>
        <authorList>
            <person name="Polinski J.M."/>
            <person name="Zimin A.V."/>
            <person name="Clark K.F."/>
            <person name="Kohn A.B."/>
            <person name="Sadowski N."/>
            <person name="Timp W."/>
            <person name="Ptitsyn A."/>
            <person name="Khanna P."/>
            <person name="Romanova D.Y."/>
            <person name="Williams P."/>
            <person name="Greenwood S.J."/>
            <person name="Moroz L.L."/>
            <person name="Walt D.R."/>
            <person name="Bodnar A.G."/>
        </authorList>
    </citation>
    <scope>NUCLEOTIDE SEQUENCE</scope>
    <source>
        <strain evidence="3">GMGI-L3</strain>
    </source>
</reference>
<feature type="coiled-coil region" evidence="1">
    <location>
        <begin position="46"/>
        <end position="73"/>
    </location>
</feature>
<feature type="domain" description="MADF" evidence="2">
    <location>
        <begin position="10"/>
        <end position="82"/>
    </location>
</feature>
<proteinExistence type="predicted"/>
<dbReference type="InterPro" id="IPR006578">
    <property type="entry name" value="MADF-dom"/>
</dbReference>
<evidence type="ECO:0000256" key="1">
    <source>
        <dbReference type="SAM" id="Coils"/>
    </source>
</evidence>
<dbReference type="EMBL" id="JAHLQT010019984">
    <property type="protein sequence ID" value="KAG7168595.1"/>
    <property type="molecule type" value="Genomic_DNA"/>
</dbReference>
<dbReference type="Pfam" id="PF10545">
    <property type="entry name" value="MADF_DNA_bdg"/>
    <property type="match status" value="1"/>
</dbReference>
<keyword evidence="4" id="KW-1185">Reference proteome</keyword>
<dbReference type="AlphaFoldDB" id="A0A8J5K8C5"/>
<gene>
    <name evidence="3" type="ORF">Hamer_G021507</name>
</gene>
<dbReference type="PANTHER" id="PTHR21505:SF15">
    <property type="entry name" value="RE18252P"/>
    <property type="match status" value="1"/>
</dbReference>
<name>A0A8J5K8C5_HOMAM</name>